<dbReference type="EMBL" id="CASHTH010004314">
    <property type="protein sequence ID" value="CAI8055907.1"/>
    <property type="molecule type" value="Genomic_DNA"/>
</dbReference>
<reference evidence="9" key="1">
    <citation type="submission" date="2023-03" db="EMBL/GenBank/DDBJ databases">
        <authorList>
            <person name="Steffen K."/>
            <person name="Cardenas P."/>
        </authorList>
    </citation>
    <scope>NUCLEOTIDE SEQUENCE</scope>
</reference>
<keyword evidence="3 9" id="KW-0689">Ribosomal protein</keyword>
<keyword evidence="4" id="KW-0496">Mitochondrion</keyword>
<evidence type="ECO:0000256" key="1">
    <source>
        <dbReference type="ARBA" id="ARBA00004173"/>
    </source>
</evidence>
<dbReference type="GO" id="GO:0005763">
    <property type="term" value="C:mitochondrial small ribosomal subunit"/>
    <property type="evidence" value="ECO:0007669"/>
    <property type="project" value="TreeGrafter"/>
</dbReference>
<protein>
    <recommendedName>
        <fullName evidence="6">Small ribosomal subunit protein bS16m</fullName>
    </recommendedName>
    <alternativeName>
        <fullName evidence="7">28S ribosomal protein S16, mitochondrial</fullName>
    </alternativeName>
</protein>
<comment type="similarity">
    <text evidence="2">Belongs to the bacterial ribosomal protein bS16 family.</text>
</comment>
<dbReference type="InterPro" id="IPR023803">
    <property type="entry name" value="Ribosomal_bS16_dom_sf"/>
</dbReference>
<dbReference type="AlphaFoldDB" id="A0AA35TXX6"/>
<evidence type="ECO:0000256" key="4">
    <source>
        <dbReference type="ARBA" id="ARBA00023128"/>
    </source>
</evidence>
<dbReference type="GO" id="GO:0005743">
    <property type="term" value="C:mitochondrial inner membrane"/>
    <property type="evidence" value="ECO:0007669"/>
    <property type="project" value="UniProtKB-ARBA"/>
</dbReference>
<dbReference type="NCBIfam" id="TIGR00002">
    <property type="entry name" value="S16"/>
    <property type="match status" value="1"/>
</dbReference>
<sequence>MPVRIRLALHGCTNRPFYHIVVAPSKAPRNGRHLEQVGSYDPMPNYNGELLVGLNLDRIKYWMGVGAQPTVAVYKLLSLAGVMPIHPRLGLEASRKRAAPSGADSPPSEAEPPSSVETEKELN</sequence>
<evidence type="ECO:0000256" key="8">
    <source>
        <dbReference type="SAM" id="MobiDB-lite"/>
    </source>
</evidence>
<keyword evidence="10" id="KW-1185">Reference proteome</keyword>
<gene>
    <name evidence="9" type="ORF">GBAR_LOCUS30475</name>
</gene>
<dbReference type="GO" id="GO:0003735">
    <property type="term" value="F:structural constituent of ribosome"/>
    <property type="evidence" value="ECO:0007669"/>
    <property type="project" value="InterPro"/>
</dbReference>
<dbReference type="SUPFAM" id="SSF54565">
    <property type="entry name" value="Ribosomal protein S16"/>
    <property type="match status" value="1"/>
</dbReference>
<evidence type="ECO:0000256" key="2">
    <source>
        <dbReference type="ARBA" id="ARBA00006668"/>
    </source>
</evidence>
<dbReference type="GO" id="GO:0032543">
    <property type="term" value="P:mitochondrial translation"/>
    <property type="evidence" value="ECO:0007669"/>
    <property type="project" value="TreeGrafter"/>
</dbReference>
<dbReference type="Pfam" id="PF00886">
    <property type="entry name" value="Ribosomal_S16"/>
    <property type="match status" value="1"/>
</dbReference>
<name>A0AA35TXX6_GEOBA</name>
<evidence type="ECO:0000256" key="5">
    <source>
        <dbReference type="ARBA" id="ARBA00023274"/>
    </source>
</evidence>
<dbReference type="PANTHER" id="PTHR12919">
    <property type="entry name" value="30S RIBOSOMAL PROTEIN S16"/>
    <property type="match status" value="1"/>
</dbReference>
<comment type="caution">
    <text evidence="9">The sequence shown here is derived from an EMBL/GenBank/DDBJ whole genome shotgun (WGS) entry which is preliminary data.</text>
</comment>
<feature type="compositionally biased region" description="Low complexity" evidence="8">
    <location>
        <begin position="99"/>
        <end position="116"/>
    </location>
</feature>
<feature type="region of interest" description="Disordered" evidence="8">
    <location>
        <begin position="93"/>
        <end position="123"/>
    </location>
</feature>
<evidence type="ECO:0000256" key="3">
    <source>
        <dbReference type="ARBA" id="ARBA00022980"/>
    </source>
</evidence>
<dbReference type="InterPro" id="IPR000307">
    <property type="entry name" value="Ribosomal_bS16"/>
</dbReference>
<proteinExistence type="inferred from homology"/>
<dbReference type="PANTHER" id="PTHR12919:SF20">
    <property type="entry name" value="SMALL RIBOSOMAL SUBUNIT PROTEIN BS16M"/>
    <property type="match status" value="1"/>
</dbReference>
<organism evidence="9 10">
    <name type="scientific">Geodia barretti</name>
    <name type="common">Barrett's horny sponge</name>
    <dbReference type="NCBI Taxonomy" id="519541"/>
    <lineage>
        <taxon>Eukaryota</taxon>
        <taxon>Metazoa</taxon>
        <taxon>Porifera</taxon>
        <taxon>Demospongiae</taxon>
        <taxon>Heteroscleromorpha</taxon>
        <taxon>Tetractinellida</taxon>
        <taxon>Astrophorina</taxon>
        <taxon>Geodiidae</taxon>
        <taxon>Geodia</taxon>
    </lineage>
</organism>
<evidence type="ECO:0000256" key="7">
    <source>
        <dbReference type="ARBA" id="ARBA00035438"/>
    </source>
</evidence>
<dbReference type="FunFam" id="3.30.1320.10:FF:000004">
    <property type="entry name" value="28S ribosomal protein S16, mitochondrial"/>
    <property type="match status" value="1"/>
</dbReference>
<evidence type="ECO:0000256" key="6">
    <source>
        <dbReference type="ARBA" id="ARBA00035263"/>
    </source>
</evidence>
<keyword evidence="5" id="KW-0687">Ribonucleoprotein</keyword>
<accession>A0AA35TXX6</accession>
<dbReference type="HAMAP" id="MF_00385">
    <property type="entry name" value="Ribosomal_bS16"/>
    <property type="match status" value="1"/>
</dbReference>
<evidence type="ECO:0000313" key="10">
    <source>
        <dbReference type="Proteomes" id="UP001174909"/>
    </source>
</evidence>
<evidence type="ECO:0000313" key="9">
    <source>
        <dbReference type="EMBL" id="CAI8055907.1"/>
    </source>
</evidence>
<dbReference type="Proteomes" id="UP001174909">
    <property type="component" value="Unassembled WGS sequence"/>
</dbReference>
<comment type="subcellular location">
    <subcellularLocation>
        <location evidence="1">Mitochondrion</location>
    </subcellularLocation>
</comment>
<dbReference type="Gene3D" id="3.30.1320.10">
    <property type="match status" value="1"/>
</dbReference>